<accession>A0AAV6YJU1</accession>
<keyword evidence="6" id="KW-0812">Transmembrane</keyword>
<dbReference type="GO" id="GO:1990573">
    <property type="term" value="P:potassium ion import across plasma membrane"/>
    <property type="evidence" value="ECO:0007669"/>
    <property type="project" value="TreeGrafter"/>
</dbReference>
<dbReference type="GO" id="GO:0030007">
    <property type="term" value="P:intracellular potassium ion homeostasis"/>
    <property type="evidence" value="ECO:0007669"/>
    <property type="project" value="TreeGrafter"/>
</dbReference>
<dbReference type="Gene3D" id="1.20.1110.10">
    <property type="entry name" value="Calcium-transporting ATPase, transmembrane domain"/>
    <property type="match status" value="1"/>
</dbReference>
<evidence type="ECO:0000256" key="6">
    <source>
        <dbReference type="SAM" id="Phobius"/>
    </source>
</evidence>
<dbReference type="GO" id="GO:0005886">
    <property type="term" value="C:plasma membrane"/>
    <property type="evidence" value="ECO:0007669"/>
    <property type="project" value="UniProtKB-SubCell"/>
</dbReference>
<evidence type="ECO:0000313" key="9">
    <source>
        <dbReference type="Proteomes" id="UP000824782"/>
    </source>
</evidence>
<dbReference type="GO" id="GO:0005524">
    <property type="term" value="F:ATP binding"/>
    <property type="evidence" value="ECO:0007669"/>
    <property type="project" value="InterPro"/>
</dbReference>
<feature type="transmembrane region" description="Helical" evidence="6">
    <location>
        <begin position="130"/>
        <end position="151"/>
    </location>
</feature>
<proteinExistence type="predicted"/>
<dbReference type="SMART" id="SM00831">
    <property type="entry name" value="Cation_ATPase_N"/>
    <property type="match status" value="1"/>
</dbReference>
<dbReference type="AlphaFoldDB" id="A0AAV6YJU1"/>
<dbReference type="GO" id="GO:0006883">
    <property type="term" value="P:intracellular sodium ion homeostasis"/>
    <property type="evidence" value="ECO:0007669"/>
    <property type="project" value="TreeGrafter"/>
</dbReference>
<dbReference type="SUPFAM" id="SSF81665">
    <property type="entry name" value="Calcium ATPase, transmembrane domain M"/>
    <property type="match status" value="1"/>
</dbReference>
<dbReference type="GO" id="GO:0000287">
    <property type="term" value="F:magnesium ion binding"/>
    <property type="evidence" value="ECO:0007669"/>
    <property type="project" value="InterPro"/>
</dbReference>
<sequence length="165" mass="18401">DIIPLGQTEETLLYIISHFSDPILLLLPTQENYDLYSVEVGKDGQGDMDVKIKKKEGKGVKKKEKLENMKKEMDINDHELTIEELELKYQTNITKGMKSSYAGEVLIRDGPNELKPPKGTPEYVKFARQLAGGLQCLMWVAAVICLIAFGIQESQGDLTAADNVS</sequence>
<dbReference type="InterPro" id="IPR023298">
    <property type="entry name" value="ATPase_P-typ_TM_dom_sf"/>
</dbReference>
<dbReference type="EMBL" id="WNYA01027458">
    <property type="protein sequence ID" value="KAG8537709.1"/>
    <property type="molecule type" value="Genomic_DNA"/>
</dbReference>
<evidence type="ECO:0000256" key="5">
    <source>
        <dbReference type="SAM" id="Coils"/>
    </source>
</evidence>
<dbReference type="PANTHER" id="PTHR43294">
    <property type="entry name" value="SODIUM/POTASSIUM-TRANSPORTING ATPASE SUBUNIT ALPHA"/>
    <property type="match status" value="1"/>
</dbReference>
<evidence type="ECO:0000256" key="2">
    <source>
        <dbReference type="ARBA" id="ARBA00022475"/>
    </source>
</evidence>
<name>A0AAV6YJU1_ENGPU</name>
<organism evidence="8 9">
    <name type="scientific">Engystomops pustulosus</name>
    <name type="common">Tungara frog</name>
    <name type="synonym">Physalaemus pustulosus</name>
    <dbReference type="NCBI Taxonomy" id="76066"/>
    <lineage>
        <taxon>Eukaryota</taxon>
        <taxon>Metazoa</taxon>
        <taxon>Chordata</taxon>
        <taxon>Craniata</taxon>
        <taxon>Vertebrata</taxon>
        <taxon>Euteleostomi</taxon>
        <taxon>Amphibia</taxon>
        <taxon>Batrachia</taxon>
        <taxon>Anura</taxon>
        <taxon>Neobatrachia</taxon>
        <taxon>Hyloidea</taxon>
        <taxon>Leptodactylidae</taxon>
        <taxon>Leiuperinae</taxon>
        <taxon>Engystomops</taxon>
    </lineage>
</organism>
<keyword evidence="9" id="KW-1185">Reference proteome</keyword>
<protein>
    <recommendedName>
        <fullName evidence="7">Cation-transporting P-type ATPase N-terminal domain-containing protein</fullName>
    </recommendedName>
</protein>
<keyword evidence="3" id="KW-0479">Metal-binding</keyword>
<evidence type="ECO:0000313" key="8">
    <source>
        <dbReference type="EMBL" id="KAG8537709.1"/>
    </source>
</evidence>
<keyword evidence="6" id="KW-0472">Membrane</keyword>
<evidence type="ECO:0000259" key="7">
    <source>
        <dbReference type="SMART" id="SM00831"/>
    </source>
</evidence>
<dbReference type="InterPro" id="IPR050510">
    <property type="entry name" value="Cation_transp_ATPase_P-type"/>
</dbReference>
<feature type="non-terminal residue" evidence="8">
    <location>
        <position position="165"/>
    </location>
</feature>
<dbReference type="Pfam" id="PF00690">
    <property type="entry name" value="Cation_ATPase_N"/>
    <property type="match status" value="1"/>
</dbReference>
<dbReference type="GO" id="GO:0005391">
    <property type="term" value="F:P-type sodium:potassium-exchanging transporter activity"/>
    <property type="evidence" value="ECO:0007669"/>
    <property type="project" value="TreeGrafter"/>
</dbReference>
<dbReference type="Pfam" id="PF09040">
    <property type="entry name" value="H-K_ATPase_N"/>
    <property type="match status" value="1"/>
</dbReference>
<keyword evidence="4" id="KW-0460">Magnesium</keyword>
<evidence type="ECO:0000256" key="1">
    <source>
        <dbReference type="ARBA" id="ARBA00004651"/>
    </source>
</evidence>
<evidence type="ECO:0000256" key="3">
    <source>
        <dbReference type="ARBA" id="ARBA00022723"/>
    </source>
</evidence>
<comment type="caution">
    <text evidence="8">The sequence shown here is derived from an EMBL/GenBank/DDBJ whole genome shotgun (WGS) entry which is preliminary data.</text>
</comment>
<dbReference type="Gene3D" id="2.70.150.10">
    <property type="entry name" value="Calcium-transporting ATPase, cytoplasmic transduction domain A"/>
    <property type="match status" value="1"/>
</dbReference>
<dbReference type="InterPro" id="IPR015127">
    <property type="entry name" value="ATPase_P-typ_H/K-transp_N"/>
</dbReference>
<reference evidence="8" key="1">
    <citation type="thesis" date="2020" institute="ProQuest LLC" country="789 East Eisenhower Parkway, Ann Arbor, MI, USA">
        <title>Comparative Genomics and Chromosome Evolution.</title>
        <authorList>
            <person name="Mudd A.B."/>
        </authorList>
    </citation>
    <scope>NUCLEOTIDE SEQUENCE</scope>
    <source>
        <strain evidence="8">237g6f4</strain>
        <tissue evidence="8">Blood</tissue>
    </source>
</reference>
<keyword evidence="6" id="KW-1133">Transmembrane helix</keyword>
<dbReference type="GO" id="GO:0008900">
    <property type="term" value="F:P-type potassium:proton transporter activity"/>
    <property type="evidence" value="ECO:0007669"/>
    <property type="project" value="InterPro"/>
</dbReference>
<evidence type="ECO:0000256" key="4">
    <source>
        <dbReference type="ARBA" id="ARBA00022842"/>
    </source>
</evidence>
<dbReference type="Proteomes" id="UP000824782">
    <property type="component" value="Unassembled WGS sequence"/>
</dbReference>
<dbReference type="GO" id="GO:0036376">
    <property type="term" value="P:sodium ion export across plasma membrane"/>
    <property type="evidence" value="ECO:0007669"/>
    <property type="project" value="TreeGrafter"/>
</dbReference>
<dbReference type="PANTHER" id="PTHR43294:SF10">
    <property type="entry name" value="POTASSIUM-TRANSPORTING ATPASE ALPHA CHAIN 1"/>
    <property type="match status" value="1"/>
</dbReference>
<keyword evidence="2" id="KW-1003">Cell membrane</keyword>
<gene>
    <name evidence="8" type="ORF">GDO81_024043</name>
</gene>
<comment type="subcellular location">
    <subcellularLocation>
        <location evidence="1">Cell membrane</location>
        <topology evidence="1">Multi-pass membrane protein</topology>
    </subcellularLocation>
</comment>
<feature type="non-terminal residue" evidence="8">
    <location>
        <position position="1"/>
    </location>
</feature>
<feature type="domain" description="Cation-transporting P-type ATPase N-terminal" evidence="7">
    <location>
        <begin position="76"/>
        <end position="150"/>
    </location>
</feature>
<keyword evidence="5" id="KW-0175">Coiled coil</keyword>
<dbReference type="InterPro" id="IPR004014">
    <property type="entry name" value="ATPase_P-typ_cation-transptr_N"/>
</dbReference>
<feature type="coiled-coil region" evidence="5">
    <location>
        <begin position="52"/>
        <end position="88"/>
    </location>
</feature>